<protein>
    <submittedName>
        <fullName evidence="2">Transcriptional regulator, AraC family</fullName>
    </submittedName>
</protein>
<dbReference type="EMBL" id="CADCVO010000089">
    <property type="protein sequence ID" value="CAA9472854.1"/>
    <property type="molecule type" value="Genomic_DNA"/>
</dbReference>
<proteinExistence type="predicted"/>
<sequence>ERPGTAAPGARPDRPGLRAAPRRRGAGPRRAHVGGSPQPPVPPRLRRVAVQLPDDAAHRARDGAAAPRRPQRHRGVLRGGLLVTGHVQHAVHRAGRRAAQRLPARGGRRDGGDGAVRGQAGHPTRQESRSAGREPHL</sequence>
<organism evidence="2">
    <name type="scientific">uncultured Solirubrobacteraceae bacterium</name>
    <dbReference type="NCBI Taxonomy" id="1162706"/>
    <lineage>
        <taxon>Bacteria</taxon>
        <taxon>Bacillati</taxon>
        <taxon>Actinomycetota</taxon>
        <taxon>Thermoleophilia</taxon>
        <taxon>Solirubrobacterales</taxon>
        <taxon>Solirubrobacteraceae</taxon>
        <taxon>environmental samples</taxon>
    </lineage>
</organism>
<evidence type="ECO:0000313" key="2">
    <source>
        <dbReference type="EMBL" id="CAA9472854.1"/>
    </source>
</evidence>
<dbReference type="AlphaFoldDB" id="A0A6J4RP33"/>
<feature type="compositionally biased region" description="Basic residues" evidence="1">
    <location>
        <begin position="89"/>
        <end position="99"/>
    </location>
</feature>
<feature type="non-terminal residue" evidence="2">
    <location>
        <position position="137"/>
    </location>
</feature>
<feature type="compositionally biased region" description="Low complexity" evidence="1">
    <location>
        <begin position="1"/>
        <end position="10"/>
    </location>
</feature>
<feature type="compositionally biased region" description="Basic and acidic residues" evidence="1">
    <location>
        <begin position="124"/>
        <end position="137"/>
    </location>
</feature>
<feature type="compositionally biased region" description="Basic residues" evidence="1">
    <location>
        <begin position="20"/>
        <end position="32"/>
    </location>
</feature>
<accession>A0A6J4RP33</accession>
<gene>
    <name evidence="2" type="ORF">AVDCRST_MAG13-599</name>
</gene>
<reference evidence="2" key="1">
    <citation type="submission" date="2020-02" db="EMBL/GenBank/DDBJ databases">
        <authorList>
            <person name="Meier V. D."/>
        </authorList>
    </citation>
    <scope>NUCLEOTIDE SEQUENCE</scope>
    <source>
        <strain evidence="2">AVDCRST_MAG13</strain>
    </source>
</reference>
<feature type="non-terminal residue" evidence="2">
    <location>
        <position position="1"/>
    </location>
</feature>
<name>A0A6J4RP33_9ACTN</name>
<feature type="region of interest" description="Disordered" evidence="1">
    <location>
        <begin position="1"/>
        <end position="137"/>
    </location>
</feature>
<evidence type="ECO:0000256" key="1">
    <source>
        <dbReference type="SAM" id="MobiDB-lite"/>
    </source>
</evidence>